<dbReference type="PANTHER" id="PTHR47718:SF12">
    <property type="entry name" value="PROTEIN FAR1-RELATED SEQUENCE"/>
    <property type="match status" value="1"/>
</dbReference>
<reference evidence="2 3" key="1">
    <citation type="journal article" date="2017" name="Nat. Commun.">
        <title>Genome assembly with in vitro proximity ligation data and whole-genome triplication in lettuce.</title>
        <authorList>
            <person name="Reyes-Chin-Wo S."/>
            <person name="Wang Z."/>
            <person name="Yang X."/>
            <person name="Kozik A."/>
            <person name="Arikit S."/>
            <person name="Song C."/>
            <person name="Xia L."/>
            <person name="Froenicke L."/>
            <person name="Lavelle D.O."/>
            <person name="Truco M.J."/>
            <person name="Xia R."/>
            <person name="Zhu S."/>
            <person name="Xu C."/>
            <person name="Xu H."/>
            <person name="Xu X."/>
            <person name="Cox K."/>
            <person name="Korf I."/>
            <person name="Meyers B.C."/>
            <person name="Michelmore R.W."/>
        </authorList>
    </citation>
    <scope>NUCLEOTIDE SEQUENCE [LARGE SCALE GENOMIC DNA]</scope>
    <source>
        <strain evidence="3">cv. Salinas</strain>
        <tissue evidence="2">Seedlings</tissue>
    </source>
</reference>
<evidence type="ECO:0000256" key="1">
    <source>
        <dbReference type="SAM" id="MobiDB-lite"/>
    </source>
</evidence>
<organism evidence="2 3">
    <name type="scientific">Lactuca sativa</name>
    <name type="common">Garden lettuce</name>
    <dbReference type="NCBI Taxonomy" id="4236"/>
    <lineage>
        <taxon>Eukaryota</taxon>
        <taxon>Viridiplantae</taxon>
        <taxon>Streptophyta</taxon>
        <taxon>Embryophyta</taxon>
        <taxon>Tracheophyta</taxon>
        <taxon>Spermatophyta</taxon>
        <taxon>Magnoliopsida</taxon>
        <taxon>eudicotyledons</taxon>
        <taxon>Gunneridae</taxon>
        <taxon>Pentapetalae</taxon>
        <taxon>asterids</taxon>
        <taxon>campanulids</taxon>
        <taxon>Asterales</taxon>
        <taxon>Asteraceae</taxon>
        <taxon>Cichorioideae</taxon>
        <taxon>Cichorieae</taxon>
        <taxon>Lactucinae</taxon>
        <taxon>Lactuca</taxon>
    </lineage>
</organism>
<gene>
    <name evidence="2" type="ORF">LSAT_V11C500249190</name>
</gene>
<name>A0A9R1VFQ7_LACSA</name>
<accession>A0A9R1VFQ7</accession>
<evidence type="ECO:0008006" key="4">
    <source>
        <dbReference type="Google" id="ProtNLM"/>
    </source>
</evidence>
<feature type="compositionally biased region" description="Low complexity" evidence="1">
    <location>
        <begin position="1"/>
        <end position="16"/>
    </location>
</feature>
<dbReference type="EMBL" id="NBSK02000005">
    <property type="protein sequence ID" value="KAJ0204198.1"/>
    <property type="molecule type" value="Genomic_DNA"/>
</dbReference>
<evidence type="ECO:0000313" key="2">
    <source>
        <dbReference type="EMBL" id="KAJ0204198.1"/>
    </source>
</evidence>
<comment type="caution">
    <text evidence="2">The sequence shown here is derived from an EMBL/GenBank/DDBJ whole genome shotgun (WGS) entry which is preliminary data.</text>
</comment>
<evidence type="ECO:0000313" key="3">
    <source>
        <dbReference type="Proteomes" id="UP000235145"/>
    </source>
</evidence>
<dbReference type="PANTHER" id="PTHR47718">
    <property type="entry name" value="OS01G0519700 PROTEIN"/>
    <property type="match status" value="1"/>
</dbReference>
<dbReference type="AlphaFoldDB" id="A0A9R1VFQ7"/>
<sequence length="175" mass="20180">MESESSNSRSESYYSNITEESDYKPDVPPEIVPDVNNVIKSLNLAVNMNTDYAEMTSMGDKDKLKPCDTLATSFVKRKPHSNKIIIGCTAKTIFENVFGTNNYKVMQFFELHNHLLESIKDRPYMKKVRKMSYFEKIVEHHNKPIIVGAGLLSRETIEPYEWLLIAFLRAHEGKE</sequence>
<keyword evidence="3" id="KW-1185">Reference proteome</keyword>
<dbReference type="Proteomes" id="UP000235145">
    <property type="component" value="Unassembled WGS sequence"/>
</dbReference>
<proteinExistence type="predicted"/>
<feature type="region of interest" description="Disordered" evidence="1">
    <location>
        <begin position="1"/>
        <end position="29"/>
    </location>
</feature>
<protein>
    <recommendedName>
        <fullName evidence="4">Protein FAR1-RELATED SEQUENCE</fullName>
    </recommendedName>
</protein>